<gene>
    <name evidence="11" type="ORF">ABC969_06785</name>
</gene>
<dbReference type="SUPFAM" id="SSF103088">
    <property type="entry name" value="OmpA-like"/>
    <property type="match status" value="1"/>
</dbReference>
<dbReference type="CDD" id="cd07185">
    <property type="entry name" value="OmpA_C-like"/>
    <property type="match status" value="1"/>
</dbReference>
<dbReference type="RefSeq" id="WP_345863930.1">
    <property type="nucleotide sequence ID" value="NZ_JBDIMF010000002.1"/>
</dbReference>
<keyword evidence="11" id="KW-0969">Cilium</keyword>
<organism evidence="11 12">
    <name type="scientific">Sphingomonas qilianensis</name>
    <dbReference type="NCBI Taxonomy" id="1736690"/>
    <lineage>
        <taxon>Bacteria</taxon>
        <taxon>Pseudomonadati</taxon>
        <taxon>Pseudomonadota</taxon>
        <taxon>Alphaproteobacteria</taxon>
        <taxon>Sphingomonadales</taxon>
        <taxon>Sphingomonadaceae</taxon>
        <taxon>Sphingomonas</taxon>
    </lineage>
</organism>
<evidence type="ECO:0000256" key="8">
    <source>
        <dbReference type="SAM" id="MobiDB-lite"/>
    </source>
</evidence>
<feature type="region of interest" description="Disordered" evidence="8">
    <location>
        <begin position="92"/>
        <end position="123"/>
    </location>
</feature>
<evidence type="ECO:0000256" key="3">
    <source>
        <dbReference type="ARBA" id="ARBA00022475"/>
    </source>
</evidence>
<protein>
    <submittedName>
        <fullName evidence="11">Flagellar motor protein MotB</fullName>
    </submittedName>
</protein>
<feature type="transmembrane region" description="Helical" evidence="9">
    <location>
        <begin position="34"/>
        <end position="54"/>
    </location>
</feature>
<dbReference type="PROSITE" id="PS51123">
    <property type="entry name" value="OMPA_2"/>
    <property type="match status" value="1"/>
</dbReference>
<dbReference type="InterPro" id="IPR006665">
    <property type="entry name" value="OmpA-like"/>
</dbReference>
<dbReference type="PANTHER" id="PTHR30329:SF21">
    <property type="entry name" value="LIPOPROTEIN YIAD-RELATED"/>
    <property type="match status" value="1"/>
</dbReference>
<dbReference type="InterPro" id="IPR036737">
    <property type="entry name" value="OmpA-like_sf"/>
</dbReference>
<evidence type="ECO:0000313" key="11">
    <source>
        <dbReference type="EMBL" id="MEN2786127.1"/>
    </source>
</evidence>
<dbReference type="PANTHER" id="PTHR30329">
    <property type="entry name" value="STATOR ELEMENT OF FLAGELLAR MOTOR COMPLEX"/>
    <property type="match status" value="1"/>
</dbReference>
<dbReference type="EMBL" id="JBDIMF010000002">
    <property type="protein sequence ID" value="MEN2786127.1"/>
    <property type="molecule type" value="Genomic_DNA"/>
</dbReference>
<keyword evidence="3" id="KW-1003">Cell membrane</keyword>
<proteinExistence type="inferred from homology"/>
<comment type="subcellular location">
    <subcellularLocation>
        <location evidence="1">Cell membrane</location>
        <topology evidence="1">Single-pass membrane protein</topology>
    </subcellularLocation>
</comment>
<sequence>MTPPIEKGAPHAVIVVRKAHRRKTRGHHGGAWKVAYADFVTAMMAFFMLLWIIATPDKGRLKGLAEYFSPATAEGAPAVPTLTSMPGDEAGFGGHRRRAQGDAERPLGEVTSEAGTAGAARGGTADVPEAAMRVLADEMTIALEPTPATPLAQRQVRIDQQRDGVRINLMDTANRTMFRGTTAELNDYARELLGRIARKLIKSGAQIAIEGHTDSAGGQSDANWRLSSERALAARSAMVAAGLTVDHFAEVVAKAGTAPIYPDRPDRPENRRITIVVLGAPSVMPRDVSFQF</sequence>
<comment type="similarity">
    <text evidence="2">Belongs to the MotB family.</text>
</comment>
<dbReference type="InterPro" id="IPR050330">
    <property type="entry name" value="Bact_OuterMem_StrucFunc"/>
</dbReference>
<name>A0ABU9XQM4_9SPHN</name>
<dbReference type="Gene3D" id="3.30.1330.60">
    <property type="entry name" value="OmpA-like domain"/>
    <property type="match status" value="1"/>
</dbReference>
<dbReference type="Proteomes" id="UP001404104">
    <property type="component" value="Unassembled WGS sequence"/>
</dbReference>
<reference evidence="11 12" key="1">
    <citation type="submission" date="2024-05" db="EMBL/GenBank/DDBJ databases">
        <authorList>
            <person name="Liu Q."/>
            <person name="Xin Y.-H."/>
        </authorList>
    </citation>
    <scope>NUCLEOTIDE SEQUENCE [LARGE SCALE GENOMIC DNA]</scope>
    <source>
        <strain evidence="11 12">CGMCC 1.15349</strain>
    </source>
</reference>
<comment type="caution">
    <text evidence="11">The sequence shown here is derived from an EMBL/GenBank/DDBJ whole genome shotgun (WGS) entry which is preliminary data.</text>
</comment>
<keyword evidence="11" id="KW-0282">Flagellum</keyword>
<evidence type="ECO:0000256" key="5">
    <source>
        <dbReference type="ARBA" id="ARBA00022989"/>
    </source>
</evidence>
<dbReference type="Pfam" id="PF13677">
    <property type="entry name" value="MotB_plug"/>
    <property type="match status" value="1"/>
</dbReference>
<feature type="domain" description="OmpA-like" evidence="10">
    <location>
        <begin position="165"/>
        <end position="281"/>
    </location>
</feature>
<evidence type="ECO:0000256" key="4">
    <source>
        <dbReference type="ARBA" id="ARBA00022692"/>
    </source>
</evidence>
<evidence type="ECO:0000259" key="10">
    <source>
        <dbReference type="PROSITE" id="PS51123"/>
    </source>
</evidence>
<keyword evidence="4 9" id="KW-0812">Transmembrane</keyword>
<evidence type="ECO:0000256" key="6">
    <source>
        <dbReference type="ARBA" id="ARBA00023136"/>
    </source>
</evidence>
<evidence type="ECO:0000256" key="9">
    <source>
        <dbReference type="SAM" id="Phobius"/>
    </source>
</evidence>
<keyword evidence="5 9" id="KW-1133">Transmembrane helix</keyword>
<evidence type="ECO:0000256" key="2">
    <source>
        <dbReference type="ARBA" id="ARBA00008914"/>
    </source>
</evidence>
<evidence type="ECO:0000256" key="7">
    <source>
        <dbReference type="PROSITE-ProRule" id="PRU00473"/>
    </source>
</evidence>
<feature type="compositionally biased region" description="Low complexity" evidence="8">
    <location>
        <begin position="114"/>
        <end position="123"/>
    </location>
</feature>
<dbReference type="Pfam" id="PF00691">
    <property type="entry name" value="OmpA"/>
    <property type="match status" value="1"/>
</dbReference>
<evidence type="ECO:0000313" key="12">
    <source>
        <dbReference type="Proteomes" id="UP001404104"/>
    </source>
</evidence>
<keyword evidence="12" id="KW-1185">Reference proteome</keyword>
<keyword evidence="6 7" id="KW-0472">Membrane</keyword>
<dbReference type="InterPro" id="IPR025713">
    <property type="entry name" value="MotB-like_N_dom"/>
</dbReference>
<evidence type="ECO:0000256" key="1">
    <source>
        <dbReference type="ARBA" id="ARBA00004162"/>
    </source>
</evidence>
<keyword evidence="11" id="KW-0966">Cell projection</keyword>
<accession>A0ABU9XQM4</accession>